<feature type="compositionally biased region" description="Polar residues" evidence="1">
    <location>
        <begin position="136"/>
        <end position="153"/>
    </location>
</feature>
<proteinExistence type="predicted"/>
<reference evidence="3" key="1">
    <citation type="submission" date="2025-08" db="UniProtKB">
        <authorList>
            <consortium name="RefSeq"/>
        </authorList>
    </citation>
    <scope>IDENTIFICATION</scope>
    <source>
        <tissue evidence="3">Blood</tissue>
    </source>
</reference>
<dbReference type="GeneID" id="103561158"/>
<dbReference type="Proteomes" id="UP001652662">
    <property type="component" value="Chromosome 19"/>
</dbReference>
<evidence type="ECO:0000313" key="3">
    <source>
        <dbReference type="RefSeq" id="XP_070441173.1"/>
    </source>
</evidence>
<feature type="compositionally biased region" description="Low complexity" evidence="1">
    <location>
        <begin position="73"/>
        <end position="82"/>
    </location>
</feature>
<protein>
    <submittedName>
        <fullName evidence="3">Uncharacterized protein</fullName>
    </submittedName>
</protein>
<dbReference type="RefSeq" id="XP_070441173.1">
    <property type="nucleotide sequence ID" value="XM_070585072.1"/>
</dbReference>
<feature type="region of interest" description="Disordered" evidence="1">
    <location>
        <begin position="104"/>
        <end position="158"/>
    </location>
</feature>
<keyword evidence="2" id="KW-1185">Reference proteome</keyword>
<name>A0ABM4LL44_EQUPR</name>
<feature type="region of interest" description="Disordered" evidence="1">
    <location>
        <begin position="21"/>
        <end position="92"/>
    </location>
</feature>
<sequence length="208" mass="21647">MDGEFMKQSLSEGSITALLQRKTSWGTGRKARLHGRFTPGAGLAGTPPGDAGTPRTRPPARGGPALPPPAPRPGGRAAQRAAAPREHVPSHSTRIFCQHPLAAAGRQRNCEPPPERRRGGDPAQPRRRLSGRAGTQPASCTEGTRSDGPAQTAQHKRTALPGTRVSLISSVYSRGSCNASPSLCCPPVVAIDPPIYTALANVHAGNSA</sequence>
<evidence type="ECO:0000256" key="1">
    <source>
        <dbReference type="SAM" id="MobiDB-lite"/>
    </source>
</evidence>
<feature type="compositionally biased region" description="Low complexity" evidence="1">
    <location>
        <begin position="38"/>
        <end position="64"/>
    </location>
</feature>
<gene>
    <name evidence="3" type="primary">LOC103561158</name>
</gene>
<accession>A0ABM4LL44</accession>
<organism evidence="2 3">
    <name type="scientific">Equus przewalskii</name>
    <name type="common">Przewalski's horse</name>
    <name type="synonym">Equus caballus przewalskii</name>
    <dbReference type="NCBI Taxonomy" id="9798"/>
    <lineage>
        <taxon>Eukaryota</taxon>
        <taxon>Metazoa</taxon>
        <taxon>Chordata</taxon>
        <taxon>Craniata</taxon>
        <taxon>Vertebrata</taxon>
        <taxon>Euteleostomi</taxon>
        <taxon>Mammalia</taxon>
        <taxon>Eutheria</taxon>
        <taxon>Laurasiatheria</taxon>
        <taxon>Perissodactyla</taxon>
        <taxon>Equidae</taxon>
        <taxon>Equus</taxon>
    </lineage>
</organism>
<evidence type="ECO:0000313" key="2">
    <source>
        <dbReference type="Proteomes" id="UP001652662"/>
    </source>
</evidence>